<evidence type="ECO:0000313" key="1">
    <source>
        <dbReference type="EMBL" id="CAG9996793.1"/>
    </source>
</evidence>
<dbReference type="OrthoDB" id="9998495at2759"/>
<evidence type="ECO:0000313" key="2">
    <source>
        <dbReference type="Proteomes" id="UP000754883"/>
    </source>
</evidence>
<comment type="caution">
    <text evidence="1">The sequence shown here is derived from an EMBL/GenBank/DDBJ whole genome shotgun (WGS) entry which is preliminary data.</text>
</comment>
<dbReference type="Proteomes" id="UP000754883">
    <property type="component" value="Unassembled WGS sequence"/>
</dbReference>
<dbReference type="InterPro" id="IPR029032">
    <property type="entry name" value="AhpD-like"/>
</dbReference>
<accession>A0A9N9US57</accession>
<sequence>MSGIPYLPRDISFDEEEDSRILAAIKSRRPSGLSAFDRVLLHAPKIAGPWLELASAVRFKTSISSSIRETAIARAYSINRVEEEWNIHSANLLKSPDNSITAQFVDFVKNCPTGQVLSRYKAAGLCEKYAAVLALTDASTLQIQVPAEVLELAKEFFSSQELVELLAAIALHNAVARVFGAFDIKL</sequence>
<reference evidence="1" key="1">
    <citation type="submission" date="2021-10" db="EMBL/GenBank/DDBJ databases">
        <authorList>
            <person name="Piombo E."/>
        </authorList>
    </citation>
    <scope>NUCLEOTIDE SEQUENCE</scope>
</reference>
<dbReference type="PANTHER" id="PTHR34846:SF11">
    <property type="entry name" value="4-CARBOXYMUCONOLACTONE DECARBOXYLASE FAMILY PROTEIN (AFU_ORTHOLOGUE AFUA_6G11590)"/>
    <property type="match status" value="1"/>
</dbReference>
<dbReference type="SUPFAM" id="SSF69118">
    <property type="entry name" value="AhpD-like"/>
    <property type="match status" value="1"/>
</dbReference>
<keyword evidence="2" id="KW-1185">Reference proteome</keyword>
<evidence type="ECO:0008006" key="3">
    <source>
        <dbReference type="Google" id="ProtNLM"/>
    </source>
</evidence>
<dbReference type="EMBL" id="CABFNO020001541">
    <property type="protein sequence ID" value="CAG9996793.1"/>
    <property type="molecule type" value="Genomic_DNA"/>
</dbReference>
<proteinExistence type="predicted"/>
<protein>
    <recommendedName>
        <fullName evidence="3">Carboxymuconolactone decarboxylase-like domain-containing protein</fullName>
    </recommendedName>
</protein>
<dbReference type="PANTHER" id="PTHR34846">
    <property type="entry name" value="4-CARBOXYMUCONOLACTONE DECARBOXYLASE FAMILY PROTEIN (AFU_ORTHOLOGUE AFUA_6G11590)"/>
    <property type="match status" value="1"/>
</dbReference>
<organism evidence="1 2">
    <name type="scientific">Clonostachys byssicola</name>
    <dbReference type="NCBI Taxonomy" id="160290"/>
    <lineage>
        <taxon>Eukaryota</taxon>
        <taxon>Fungi</taxon>
        <taxon>Dikarya</taxon>
        <taxon>Ascomycota</taxon>
        <taxon>Pezizomycotina</taxon>
        <taxon>Sordariomycetes</taxon>
        <taxon>Hypocreomycetidae</taxon>
        <taxon>Hypocreales</taxon>
        <taxon>Bionectriaceae</taxon>
        <taxon>Clonostachys</taxon>
    </lineage>
</organism>
<gene>
    <name evidence="1" type="ORF">CBYS24578_00015916</name>
</gene>
<dbReference type="Gene3D" id="1.20.1290.10">
    <property type="entry name" value="AhpD-like"/>
    <property type="match status" value="1"/>
</dbReference>
<dbReference type="AlphaFoldDB" id="A0A9N9US57"/>
<name>A0A9N9US57_9HYPO</name>